<feature type="compositionally biased region" description="Pro residues" evidence="1">
    <location>
        <begin position="144"/>
        <end position="162"/>
    </location>
</feature>
<dbReference type="InterPro" id="IPR002123">
    <property type="entry name" value="Plipid/glycerol_acylTrfase"/>
</dbReference>
<feature type="region of interest" description="Disordered" evidence="1">
    <location>
        <begin position="96"/>
        <end position="162"/>
    </location>
</feature>
<keyword evidence="2" id="KW-1133">Transmembrane helix</keyword>
<evidence type="ECO:0000256" key="2">
    <source>
        <dbReference type="SAM" id="Phobius"/>
    </source>
</evidence>
<dbReference type="Proteomes" id="UP000237144">
    <property type="component" value="Unassembled WGS sequence"/>
</dbReference>
<feature type="domain" description="Phospholipid/glycerol acyltransferase" evidence="3">
    <location>
        <begin position="262"/>
        <end position="475"/>
    </location>
</feature>
<feature type="region of interest" description="Disordered" evidence="1">
    <location>
        <begin position="850"/>
        <end position="878"/>
    </location>
</feature>
<feature type="compositionally biased region" description="Gly residues" evidence="1">
    <location>
        <begin position="863"/>
        <end position="873"/>
    </location>
</feature>
<evidence type="ECO:0000259" key="3">
    <source>
        <dbReference type="SMART" id="SM00563"/>
    </source>
</evidence>
<protein>
    <recommendedName>
        <fullName evidence="3">Phospholipid/glycerol acyltransferase domain-containing protein</fullName>
    </recommendedName>
</protein>
<dbReference type="SUPFAM" id="SSF69593">
    <property type="entry name" value="Glycerol-3-phosphate (1)-acyltransferase"/>
    <property type="match status" value="1"/>
</dbReference>
<evidence type="ECO:0000313" key="4">
    <source>
        <dbReference type="EMBL" id="POY74364.1"/>
    </source>
</evidence>
<dbReference type="PANTHER" id="PTHR31605:SF0">
    <property type="entry name" value="GLYCEROL-3-PHOSPHATE O-ACYLTRANSFERASE 1"/>
    <property type="match status" value="1"/>
</dbReference>
<feature type="compositionally biased region" description="Low complexity" evidence="1">
    <location>
        <begin position="935"/>
        <end position="949"/>
    </location>
</feature>
<gene>
    <name evidence="4" type="ORF">BMF94_2558</name>
</gene>
<accession>A0A2S5BC62</accession>
<evidence type="ECO:0000256" key="1">
    <source>
        <dbReference type="SAM" id="MobiDB-lite"/>
    </source>
</evidence>
<feature type="transmembrane region" description="Helical" evidence="2">
    <location>
        <begin position="735"/>
        <end position="752"/>
    </location>
</feature>
<feature type="region of interest" description="Disordered" evidence="1">
    <location>
        <begin position="1"/>
        <end position="63"/>
    </location>
</feature>
<dbReference type="EMBL" id="PJQD01000025">
    <property type="protein sequence ID" value="POY74364.1"/>
    <property type="molecule type" value="Genomic_DNA"/>
</dbReference>
<feature type="transmembrane region" description="Helical" evidence="2">
    <location>
        <begin position="621"/>
        <end position="645"/>
    </location>
</feature>
<proteinExistence type="predicted"/>
<dbReference type="PANTHER" id="PTHR31605">
    <property type="entry name" value="GLYCEROL-3-PHOSPHATE O-ACYLTRANSFERASE 1"/>
    <property type="match status" value="1"/>
</dbReference>
<feature type="compositionally biased region" description="Gly residues" evidence="1">
    <location>
        <begin position="957"/>
        <end position="966"/>
    </location>
</feature>
<evidence type="ECO:0000313" key="5">
    <source>
        <dbReference type="Proteomes" id="UP000237144"/>
    </source>
</evidence>
<dbReference type="InterPro" id="IPR052744">
    <property type="entry name" value="GPAT/DAPAT"/>
</dbReference>
<comment type="caution">
    <text evidence="4">The sequence shown here is derived from an EMBL/GenBank/DDBJ whole genome shotgun (WGS) entry which is preliminary data.</text>
</comment>
<feature type="transmembrane region" description="Helical" evidence="2">
    <location>
        <begin position="708"/>
        <end position="729"/>
    </location>
</feature>
<dbReference type="SMART" id="SM00563">
    <property type="entry name" value="PlsC"/>
    <property type="match status" value="1"/>
</dbReference>
<dbReference type="GO" id="GO:0016287">
    <property type="term" value="F:glycerone-phosphate O-acyltransferase activity"/>
    <property type="evidence" value="ECO:0007669"/>
    <property type="project" value="TreeGrafter"/>
</dbReference>
<feature type="compositionally biased region" description="Low complexity" evidence="1">
    <location>
        <begin position="901"/>
        <end position="913"/>
    </location>
</feature>
<reference evidence="4 5" key="1">
    <citation type="journal article" date="2018" name="Front. Microbiol.">
        <title>Prospects for Fungal Bioremediation of Acidic Radioactive Waste Sites: Characterization and Genome Sequence of Rhodotorula taiwanensis MD1149.</title>
        <authorList>
            <person name="Tkavc R."/>
            <person name="Matrosova V.Y."/>
            <person name="Grichenko O.E."/>
            <person name="Gostincar C."/>
            <person name="Volpe R.P."/>
            <person name="Klimenkova P."/>
            <person name="Gaidamakova E.K."/>
            <person name="Zhou C.E."/>
            <person name="Stewart B.J."/>
            <person name="Lyman M.G."/>
            <person name="Malfatti S.A."/>
            <person name="Rubinfeld B."/>
            <person name="Courtot M."/>
            <person name="Singh J."/>
            <person name="Dalgard C.L."/>
            <person name="Hamilton T."/>
            <person name="Frey K.G."/>
            <person name="Gunde-Cimerman N."/>
            <person name="Dugan L."/>
            <person name="Daly M.J."/>
        </authorList>
    </citation>
    <scope>NUCLEOTIDE SEQUENCE [LARGE SCALE GENOMIC DNA]</scope>
    <source>
        <strain evidence="4 5">MD1149</strain>
    </source>
</reference>
<feature type="compositionally biased region" description="Polar residues" evidence="1">
    <location>
        <begin position="44"/>
        <end position="63"/>
    </location>
</feature>
<dbReference type="AlphaFoldDB" id="A0A2S5BC62"/>
<name>A0A2S5BC62_9BASI</name>
<keyword evidence="2" id="KW-0812">Transmembrane</keyword>
<dbReference type="STRING" id="741276.A0A2S5BC62"/>
<keyword evidence="5" id="KW-1185">Reference proteome</keyword>
<organism evidence="4 5">
    <name type="scientific">Rhodotorula taiwanensis</name>
    <dbReference type="NCBI Taxonomy" id="741276"/>
    <lineage>
        <taxon>Eukaryota</taxon>
        <taxon>Fungi</taxon>
        <taxon>Dikarya</taxon>
        <taxon>Basidiomycota</taxon>
        <taxon>Pucciniomycotina</taxon>
        <taxon>Microbotryomycetes</taxon>
        <taxon>Sporidiobolales</taxon>
        <taxon>Sporidiobolaceae</taxon>
        <taxon>Rhodotorula</taxon>
    </lineage>
</organism>
<feature type="region of interest" description="Disordered" evidence="1">
    <location>
        <begin position="895"/>
        <end position="966"/>
    </location>
</feature>
<keyword evidence="2" id="KW-0472">Membrane</keyword>
<dbReference type="GO" id="GO:0004366">
    <property type="term" value="F:glycerol-3-phosphate O-acyltransferase activity"/>
    <property type="evidence" value="ECO:0007669"/>
    <property type="project" value="TreeGrafter"/>
</dbReference>
<dbReference type="OrthoDB" id="2427554at2759"/>
<sequence>MNSQAGADPANRIVDRDGESSASVIDDSREASSGGADPSERTRSLASISDTTPGSSLGLTFDQGPTETVRAAVDAGLTSSSPAATDADVAFAAALSATDSQRTPKQAHFTLDPPETRTISPAPRRRPSYHQQRSFSTPPSTSTPTPPPPLTADPAPALSPPLPKPTLVQTYKDLHSLLKGFLLLVPPFIRNLRYLIPTPLRAAARFVIRYSAMFLHSRGILGSNWVYDVVASMWRVVIDIFFREIRSRGAWKIPRQNEGAVIFVVGPHHNQFLDPLLLMSEVRRESGRRISFLTAAKSMDRAFVGLAARLMQSIPVARAQDYAFAGKGTIQISLSDPLVVVGTGTQFTKDFEKSRSQMLLPRNLGSSTAEVIEVFSDTELRLKKEFPKKAVEDLKAKGQGVSFKVLPHVDQSNMYSAVYQKLTEGGSIGIFPEGGSHDRTDLLPLKAGVSIMALGAISAHPDLRLRIVPVGLSYFHPHKFRSRAVVEFGSPIEIPSEFVAEFEKGGDSKKKAIGDFMDLIVDGLKSVTIRAADFDTLMLIQAARRLYRPPGQNLTIGQVVELNKRFIVGYEVYKDDPRIKELERGVREYNKLLRYLGLKDHQVESAGRPRWRSFFILCYRLGLLTAWGTLALPGVVLNAPIFIAAKLISRKKAKEALAASTVKIAGRDVLATWKVLVALAGAPSLYTVYAVNAVVLAHKLGLPYRYKVLAPIATFAGLPAIGVAALKFGEVGMDVYKWVGMAVLLLVIVRVARSMRPLLLSLIPGKEPQLARLRHMREELSNELNELVDELAPSIFEDFQANRIVPSSVASPRRDSAQGKFLQHPLGWMDEFLFGYGWSNSMALPEERRMPRTGNESDFDGGFTDGQGTGSGYVSGYTTEEAPDYDEVIHILNREQGHPDSPVASASRPSLSRRNSRQRSRSQLNLAMMSPVNPTSSLPSASTSALPDSDGARKRGGGGGGASFQQ</sequence>
<dbReference type="GO" id="GO:0008654">
    <property type="term" value="P:phospholipid biosynthetic process"/>
    <property type="evidence" value="ECO:0007669"/>
    <property type="project" value="TreeGrafter"/>
</dbReference>